<evidence type="ECO:0000256" key="5">
    <source>
        <dbReference type="ARBA" id="ARBA00022771"/>
    </source>
</evidence>
<evidence type="ECO:0000256" key="12">
    <source>
        <dbReference type="SAM" id="MobiDB-lite"/>
    </source>
</evidence>
<keyword evidence="5" id="KW-0863">Zinc-finger</keyword>
<keyword evidence="4" id="KW-0479">Metal-binding</keyword>
<evidence type="ECO:0000256" key="9">
    <source>
        <dbReference type="ARBA" id="ARBA00023163"/>
    </source>
</evidence>
<dbReference type="AlphaFoldDB" id="A0ABD1C3Z9"/>
<evidence type="ECO:0000313" key="15">
    <source>
        <dbReference type="Proteomes" id="UP001558713"/>
    </source>
</evidence>
<evidence type="ECO:0000313" key="14">
    <source>
        <dbReference type="EMBL" id="KAL1224192.1"/>
    </source>
</evidence>
<feature type="compositionally biased region" description="Polar residues" evidence="12">
    <location>
        <begin position="310"/>
        <end position="334"/>
    </location>
</feature>
<feature type="region of interest" description="Disordered" evidence="12">
    <location>
        <begin position="1"/>
        <end position="45"/>
    </location>
</feature>
<keyword evidence="15" id="KW-1185">Reference proteome</keyword>
<dbReference type="PROSITE" id="PS50134">
    <property type="entry name" value="ZF_TAZ"/>
    <property type="match status" value="1"/>
</dbReference>
<proteinExistence type="predicted"/>
<dbReference type="PANTHER" id="PTHR13808">
    <property type="entry name" value="CBP/P300-RELATED"/>
    <property type="match status" value="1"/>
</dbReference>
<evidence type="ECO:0000256" key="11">
    <source>
        <dbReference type="ARBA" id="ARBA00048017"/>
    </source>
</evidence>
<dbReference type="EC" id="2.3.1.48" evidence="2"/>
<feature type="compositionally biased region" description="Low complexity" evidence="12">
    <location>
        <begin position="371"/>
        <end position="393"/>
    </location>
</feature>
<feature type="compositionally biased region" description="Low complexity" evidence="12">
    <location>
        <begin position="234"/>
        <end position="269"/>
    </location>
</feature>
<dbReference type="SMART" id="SM00551">
    <property type="entry name" value="ZnF_TAZ"/>
    <property type="match status" value="1"/>
</dbReference>
<dbReference type="InterPro" id="IPR035898">
    <property type="entry name" value="TAZ_dom_sf"/>
</dbReference>
<reference evidence="14 15" key="1">
    <citation type="submission" date="2024-04" db="EMBL/GenBank/DDBJ databases">
        <title>Genome assembly C_amara_ONT_v2.</title>
        <authorList>
            <person name="Yant L."/>
            <person name="Moore C."/>
            <person name="Slenker M."/>
        </authorList>
    </citation>
    <scope>NUCLEOTIDE SEQUENCE [LARGE SCALE GENOMIC DNA]</scope>
    <source>
        <tissue evidence="14">Leaf</tissue>
    </source>
</reference>
<dbReference type="Proteomes" id="UP001558713">
    <property type="component" value="Unassembled WGS sequence"/>
</dbReference>
<dbReference type="EMBL" id="JBANAX010000058">
    <property type="protein sequence ID" value="KAL1224192.1"/>
    <property type="molecule type" value="Genomic_DNA"/>
</dbReference>
<evidence type="ECO:0000256" key="7">
    <source>
        <dbReference type="ARBA" id="ARBA00022853"/>
    </source>
</evidence>
<evidence type="ECO:0000256" key="10">
    <source>
        <dbReference type="ARBA" id="ARBA00023242"/>
    </source>
</evidence>
<feature type="compositionally biased region" description="Polar residues" evidence="12">
    <location>
        <begin position="461"/>
        <end position="486"/>
    </location>
</feature>
<comment type="catalytic activity">
    <reaction evidence="11">
        <text>L-lysyl-[protein] + acetyl-CoA = N(6)-acetyl-L-lysyl-[protein] + CoA + H(+)</text>
        <dbReference type="Rhea" id="RHEA:45948"/>
        <dbReference type="Rhea" id="RHEA-COMP:9752"/>
        <dbReference type="Rhea" id="RHEA-COMP:10731"/>
        <dbReference type="ChEBI" id="CHEBI:15378"/>
        <dbReference type="ChEBI" id="CHEBI:29969"/>
        <dbReference type="ChEBI" id="CHEBI:57287"/>
        <dbReference type="ChEBI" id="CHEBI:57288"/>
        <dbReference type="ChEBI" id="CHEBI:61930"/>
        <dbReference type="EC" id="2.3.1.48"/>
    </reaction>
</comment>
<protein>
    <recommendedName>
        <fullName evidence="2">histone acetyltransferase</fullName>
        <ecNumber evidence="2">2.3.1.48</ecNumber>
    </recommendedName>
</protein>
<keyword evidence="3" id="KW-0808">Transferase</keyword>
<feature type="region of interest" description="Disordered" evidence="12">
    <location>
        <begin position="282"/>
        <end position="343"/>
    </location>
</feature>
<dbReference type="InterPro" id="IPR000197">
    <property type="entry name" value="Znf_TAZ"/>
</dbReference>
<name>A0ABD1C3Z9_CARAN</name>
<organism evidence="14 15">
    <name type="scientific">Cardamine amara subsp. amara</name>
    <dbReference type="NCBI Taxonomy" id="228776"/>
    <lineage>
        <taxon>Eukaryota</taxon>
        <taxon>Viridiplantae</taxon>
        <taxon>Streptophyta</taxon>
        <taxon>Embryophyta</taxon>
        <taxon>Tracheophyta</taxon>
        <taxon>Spermatophyta</taxon>
        <taxon>Magnoliopsida</taxon>
        <taxon>eudicotyledons</taxon>
        <taxon>Gunneridae</taxon>
        <taxon>Pentapetalae</taxon>
        <taxon>rosids</taxon>
        <taxon>malvids</taxon>
        <taxon>Brassicales</taxon>
        <taxon>Brassicaceae</taxon>
        <taxon>Cardamineae</taxon>
        <taxon>Cardamine</taxon>
    </lineage>
</organism>
<feature type="compositionally biased region" description="Polar residues" evidence="12">
    <location>
        <begin position="508"/>
        <end position="531"/>
    </location>
</feature>
<keyword evidence="6" id="KW-0862">Zinc</keyword>
<keyword evidence="8" id="KW-0805">Transcription regulation</keyword>
<feature type="region of interest" description="Disordered" evidence="12">
    <location>
        <begin position="362"/>
        <end position="410"/>
    </location>
</feature>
<accession>A0ABD1C3Z9</accession>
<dbReference type="SUPFAM" id="SSF57933">
    <property type="entry name" value="TAZ domain"/>
    <property type="match status" value="1"/>
</dbReference>
<gene>
    <name evidence="14" type="ORF">V5N11_031328</name>
</gene>
<feature type="region of interest" description="Disordered" evidence="12">
    <location>
        <begin position="797"/>
        <end position="868"/>
    </location>
</feature>
<feature type="region of interest" description="Disordered" evidence="12">
    <location>
        <begin position="446"/>
        <end position="534"/>
    </location>
</feature>
<sequence length="892" mass="96926">MNVQAHMSGKLSGQVPNQGKLPQNNGNSQMQNLVGGTGVASSGAGVGPSRNIVGAMDHDISKLRQYMQTLVFNMLQQRQPSPADAASKAKYMDVARRLEEGLFKMASTKEDYVNRSTLESRITSLIKGRHLNNHNQRHANSSSVGTMIPTPGLSHAAANPNFMVTPSADATIAGNNITSTAVNTGNLLTAGGMHGANISTGYQHSSRKLSLGSGGNMASMGSQRSTAQMIPTPGFVNSGTNNNSGGFSAEPTTVTQSQQQQQRQHTGGQYSHLLSNQMTAGLRPDMQPKLSGVANSSVNGGVGVNEKSLESGSSYANTSKNLQQGEGYSTTNPPFGSGNLHGAITPVGAMTNAQNISTAFQSVSRVNSSPQQPNRFQQQPNQIQQQQQQFLNQRKLKQQHSNNGLGKAQVASDMVTNVKHEPGMENHSEAMKSQASERFQLSKFQNQYQNSGEDCHEDSQHPSVKSQSDTCTSLPQKNSQQIQQMLHPQKIGSDPINSFSNLAVGVKSESNPQGQWHSQSQENTQMSNGMSSEKHIQEDFRQRITGIDKAQPNNLTEGSIIGQNHTSTISESHNLQNSIGTMCRFGNIGHDPKFRNQQRWLLFLRHARTCNPSGGKCQDRNCVTVQKLLSHMDNCVEPQCLYPRCRPTKGLINHFKKCKDPRCPVCVPVKTYQQQANVRAQARLKSESNPVSSVNRAVVSNDSQRATAGAVSGTPRCADTLDNLQPSAKRVKVEQSFQPVVHETTESCKSSIVPKTEVELSQDTERKNHRHSNAHASLKSGNFEVKAEVPDISVQAGVGIKETKNEAVENAPKPRPGSESGKHDISGDSPKQENIKMEKEPELLKKEDIVKSPEPTSKSGKPKIKGVSLTELFTPEQVREHIHWSSSVGWPE</sequence>
<evidence type="ECO:0000256" key="6">
    <source>
        <dbReference type="ARBA" id="ARBA00022833"/>
    </source>
</evidence>
<feature type="compositionally biased region" description="Basic and acidic residues" evidence="12">
    <location>
        <begin position="820"/>
        <end position="851"/>
    </location>
</feature>
<dbReference type="Gene3D" id="1.20.1020.10">
    <property type="entry name" value="TAZ domain"/>
    <property type="match status" value="1"/>
</dbReference>
<evidence type="ECO:0000256" key="2">
    <source>
        <dbReference type="ARBA" id="ARBA00013184"/>
    </source>
</evidence>
<keyword evidence="7" id="KW-0156">Chromatin regulator</keyword>
<feature type="region of interest" description="Disordered" evidence="12">
    <location>
        <begin position="205"/>
        <end position="269"/>
    </location>
</feature>
<dbReference type="Pfam" id="PF02135">
    <property type="entry name" value="zf-TAZ"/>
    <property type="match status" value="1"/>
</dbReference>
<dbReference type="GO" id="GO:0005634">
    <property type="term" value="C:nucleus"/>
    <property type="evidence" value="ECO:0007669"/>
    <property type="project" value="UniProtKB-SubCell"/>
</dbReference>
<comment type="subcellular location">
    <subcellularLocation>
        <location evidence="1">Nucleus</location>
    </subcellularLocation>
</comment>
<dbReference type="GO" id="GO:0004402">
    <property type="term" value="F:histone acetyltransferase activity"/>
    <property type="evidence" value="ECO:0007669"/>
    <property type="project" value="UniProtKB-ARBA"/>
</dbReference>
<evidence type="ECO:0000256" key="3">
    <source>
        <dbReference type="ARBA" id="ARBA00022679"/>
    </source>
</evidence>
<feature type="domain" description="TAZ-type" evidence="13">
    <location>
        <begin position="590"/>
        <end position="669"/>
    </location>
</feature>
<dbReference type="GO" id="GO:0008270">
    <property type="term" value="F:zinc ion binding"/>
    <property type="evidence" value="ECO:0007669"/>
    <property type="project" value="UniProtKB-KW"/>
</dbReference>
<dbReference type="InterPro" id="IPR013178">
    <property type="entry name" value="Histone_AcTrfase_Rtt109/CBP"/>
</dbReference>
<feature type="compositionally biased region" description="Polar residues" evidence="12">
    <location>
        <begin position="14"/>
        <end position="32"/>
    </location>
</feature>
<dbReference type="PANTHER" id="PTHR13808:SF1">
    <property type="entry name" value="HISTONE ACETYLTRANSFERASE"/>
    <property type="match status" value="1"/>
</dbReference>
<feature type="compositionally biased region" description="Polar residues" evidence="12">
    <location>
        <begin position="219"/>
        <end position="229"/>
    </location>
</feature>
<evidence type="ECO:0000256" key="1">
    <source>
        <dbReference type="ARBA" id="ARBA00004123"/>
    </source>
</evidence>
<keyword evidence="9" id="KW-0804">Transcription</keyword>
<evidence type="ECO:0000256" key="4">
    <source>
        <dbReference type="ARBA" id="ARBA00022723"/>
    </source>
</evidence>
<evidence type="ECO:0000259" key="13">
    <source>
        <dbReference type="PROSITE" id="PS50134"/>
    </source>
</evidence>
<feature type="region of interest" description="Disordered" evidence="12">
    <location>
        <begin position="744"/>
        <end position="782"/>
    </location>
</feature>
<keyword evidence="10" id="KW-0539">Nucleus</keyword>
<comment type="caution">
    <text evidence="14">The sequence shown here is derived from an EMBL/GenBank/DDBJ whole genome shotgun (WGS) entry which is preliminary data.</text>
</comment>
<evidence type="ECO:0000256" key="8">
    <source>
        <dbReference type="ARBA" id="ARBA00023015"/>
    </source>
</evidence>